<organism evidence="8">
    <name type="scientific">Selaginella moellendorffii</name>
    <name type="common">Spikemoss</name>
    <dbReference type="NCBI Taxonomy" id="88036"/>
    <lineage>
        <taxon>Eukaryota</taxon>
        <taxon>Viridiplantae</taxon>
        <taxon>Streptophyta</taxon>
        <taxon>Embryophyta</taxon>
        <taxon>Tracheophyta</taxon>
        <taxon>Lycopodiopsida</taxon>
        <taxon>Selaginellales</taxon>
        <taxon>Selaginellaceae</taxon>
        <taxon>Selaginella</taxon>
    </lineage>
</organism>
<dbReference type="InParanoid" id="D8SCT0"/>
<dbReference type="CDD" id="cd00519">
    <property type="entry name" value="Lipase_3"/>
    <property type="match status" value="1"/>
</dbReference>
<dbReference type="InterPro" id="IPR033556">
    <property type="entry name" value="PLA"/>
</dbReference>
<comment type="function">
    <text evidence="5">Acylhydrolase that catalyzes the hydrolysis of phospholipids at the sn-1 position.</text>
</comment>
<dbReference type="OrthoDB" id="438440at2759"/>
<evidence type="ECO:0000256" key="3">
    <source>
        <dbReference type="ARBA" id="ARBA00022963"/>
    </source>
</evidence>
<dbReference type="AlphaFoldDB" id="D8SCT0"/>
<dbReference type="EC" id="3.1.1.-" evidence="5"/>
<dbReference type="GO" id="GO:0016042">
    <property type="term" value="P:lipid catabolic process"/>
    <property type="evidence" value="ECO:0007669"/>
    <property type="project" value="UniProtKB-UniRule"/>
</dbReference>
<name>D8SCT0_SELML</name>
<evidence type="ECO:0000256" key="2">
    <source>
        <dbReference type="ARBA" id="ARBA00022801"/>
    </source>
</evidence>
<evidence type="ECO:0000259" key="6">
    <source>
        <dbReference type="Pfam" id="PF01764"/>
    </source>
</evidence>
<keyword evidence="2 5" id="KW-0378">Hydrolase</keyword>
<dbReference type="STRING" id="88036.D8SCT0"/>
<dbReference type="EMBL" id="GL377612">
    <property type="protein sequence ID" value="EFJ17764.1"/>
    <property type="molecule type" value="Genomic_DNA"/>
</dbReference>
<dbReference type="HOGENOM" id="CLU_018841_0_0_1"/>
<dbReference type="PANTHER" id="PTHR31828">
    <property type="entry name" value="PHOSPHOLIPASE A1-IIGAMMA"/>
    <property type="match status" value="1"/>
</dbReference>
<evidence type="ECO:0000313" key="8">
    <source>
        <dbReference type="Proteomes" id="UP000001514"/>
    </source>
</evidence>
<dbReference type="FunCoup" id="D8SCT0">
    <property type="interactions" value="1194"/>
</dbReference>
<sequence>MALAAKWRSVQGQDHWEGMLEPLDKDLCQELIRYAQFIQVVYDSLNKNPVSKANGLPRYAKSELFDKLHVKANYTIRNFFYCTTDLETLLGKVVETVLDFTDPNTSWFGYVAVSDDEETRRLGRRDIIVVFRGTQQDIEWASNILNSFHGQIGKPEPKSGLPPLQTPTSTPTGFLSGLTNIQLPWEKVLIANRWLAPYTGKNPQEPLGFGKKSAREQISAAVTSLLNEYKAEEMSITVTGHSLGASLATVCAYDIANEKLNVNPSTKKVIPVTCFPFASPYVGNEEFKTAAEKIEGLRILRVTNIWDLVPKVPPLLWGYRHVGIELTIDTSKSSYLKFPTTDPFDHHNLQAHCHLVGNKVEPLKYHHLELVNKSSNLLKDSLVPGNWWVVENTDVVVNEAGRWALKEYNISADNNEYN</sequence>
<comment type="similarity">
    <text evidence="1 5">Belongs to the AB hydrolase superfamily. Lipase family.</text>
</comment>
<evidence type="ECO:0000256" key="1">
    <source>
        <dbReference type="ARBA" id="ARBA00010701"/>
    </source>
</evidence>
<dbReference type="SUPFAM" id="SSF53474">
    <property type="entry name" value="alpha/beta-Hydrolases"/>
    <property type="match status" value="1"/>
</dbReference>
<dbReference type="eggNOG" id="KOG4569">
    <property type="taxonomic scope" value="Eukaryota"/>
</dbReference>
<dbReference type="Gramene" id="EFJ17764">
    <property type="protein sequence ID" value="EFJ17764"/>
    <property type="gene ID" value="SELMODRAFT_113737"/>
</dbReference>
<keyword evidence="4 5" id="KW-0443">Lipid metabolism</keyword>
<evidence type="ECO:0000256" key="4">
    <source>
        <dbReference type="ARBA" id="ARBA00023098"/>
    </source>
</evidence>
<dbReference type="GO" id="GO:0008970">
    <property type="term" value="F:phospholipase A1 activity"/>
    <property type="evidence" value="ECO:0007669"/>
    <property type="project" value="UniProtKB-UniRule"/>
</dbReference>
<proteinExistence type="inferred from homology"/>
<keyword evidence="8" id="KW-1185">Reference proteome</keyword>
<evidence type="ECO:0000313" key="7">
    <source>
        <dbReference type="EMBL" id="EFJ17764.1"/>
    </source>
</evidence>
<reference evidence="7 8" key="1">
    <citation type="journal article" date="2011" name="Science">
        <title>The Selaginella genome identifies genetic changes associated with the evolution of vascular plants.</title>
        <authorList>
            <person name="Banks J.A."/>
            <person name="Nishiyama T."/>
            <person name="Hasebe M."/>
            <person name="Bowman J.L."/>
            <person name="Gribskov M."/>
            <person name="dePamphilis C."/>
            <person name="Albert V.A."/>
            <person name="Aono N."/>
            <person name="Aoyama T."/>
            <person name="Ambrose B.A."/>
            <person name="Ashton N.W."/>
            <person name="Axtell M.J."/>
            <person name="Barker E."/>
            <person name="Barker M.S."/>
            <person name="Bennetzen J.L."/>
            <person name="Bonawitz N.D."/>
            <person name="Chapple C."/>
            <person name="Cheng C."/>
            <person name="Correa L.G."/>
            <person name="Dacre M."/>
            <person name="DeBarry J."/>
            <person name="Dreyer I."/>
            <person name="Elias M."/>
            <person name="Engstrom E.M."/>
            <person name="Estelle M."/>
            <person name="Feng L."/>
            <person name="Finet C."/>
            <person name="Floyd S.K."/>
            <person name="Frommer W.B."/>
            <person name="Fujita T."/>
            <person name="Gramzow L."/>
            <person name="Gutensohn M."/>
            <person name="Harholt J."/>
            <person name="Hattori M."/>
            <person name="Heyl A."/>
            <person name="Hirai T."/>
            <person name="Hiwatashi Y."/>
            <person name="Ishikawa M."/>
            <person name="Iwata M."/>
            <person name="Karol K.G."/>
            <person name="Koehler B."/>
            <person name="Kolukisaoglu U."/>
            <person name="Kubo M."/>
            <person name="Kurata T."/>
            <person name="Lalonde S."/>
            <person name="Li K."/>
            <person name="Li Y."/>
            <person name="Litt A."/>
            <person name="Lyons E."/>
            <person name="Manning G."/>
            <person name="Maruyama T."/>
            <person name="Michael T.P."/>
            <person name="Mikami K."/>
            <person name="Miyazaki S."/>
            <person name="Morinaga S."/>
            <person name="Murata T."/>
            <person name="Mueller-Roeber B."/>
            <person name="Nelson D.R."/>
            <person name="Obara M."/>
            <person name="Oguri Y."/>
            <person name="Olmstead R.G."/>
            <person name="Onodera N."/>
            <person name="Petersen B.L."/>
            <person name="Pils B."/>
            <person name="Prigge M."/>
            <person name="Rensing S.A."/>
            <person name="Riano-Pachon D.M."/>
            <person name="Roberts A.W."/>
            <person name="Sato Y."/>
            <person name="Scheller H.V."/>
            <person name="Schulz B."/>
            <person name="Schulz C."/>
            <person name="Shakirov E.V."/>
            <person name="Shibagaki N."/>
            <person name="Shinohara N."/>
            <person name="Shippen D.E."/>
            <person name="Soerensen I."/>
            <person name="Sotooka R."/>
            <person name="Sugimoto N."/>
            <person name="Sugita M."/>
            <person name="Sumikawa N."/>
            <person name="Tanurdzic M."/>
            <person name="Theissen G."/>
            <person name="Ulvskov P."/>
            <person name="Wakazuki S."/>
            <person name="Weng J.K."/>
            <person name="Willats W.W."/>
            <person name="Wipf D."/>
            <person name="Wolf P.G."/>
            <person name="Yang L."/>
            <person name="Zimmer A.D."/>
            <person name="Zhu Q."/>
            <person name="Mitros T."/>
            <person name="Hellsten U."/>
            <person name="Loque D."/>
            <person name="Otillar R."/>
            <person name="Salamov A."/>
            <person name="Schmutz J."/>
            <person name="Shapiro H."/>
            <person name="Lindquist E."/>
            <person name="Lucas S."/>
            <person name="Rokhsar D."/>
            <person name="Grigoriev I.V."/>
        </authorList>
    </citation>
    <scope>NUCLEOTIDE SEQUENCE [LARGE SCALE GENOMIC DNA]</scope>
</reference>
<protein>
    <recommendedName>
        <fullName evidence="5">Phospholipase A1</fullName>
        <ecNumber evidence="5">3.1.1.-</ecNumber>
    </recommendedName>
</protein>
<keyword evidence="3 5" id="KW-0442">Lipid degradation</keyword>
<accession>D8SCT0</accession>
<dbReference type="PANTHER" id="PTHR31828:SF1">
    <property type="entry name" value="PHOSPHOLIPASE A1-IIGAMMA"/>
    <property type="match status" value="1"/>
</dbReference>
<dbReference type="Proteomes" id="UP000001514">
    <property type="component" value="Unassembled WGS sequence"/>
</dbReference>
<dbReference type="Gene3D" id="3.40.50.1820">
    <property type="entry name" value="alpha/beta hydrolase"/>
    <property type="match status" value="1"/>
</dbReference>
<dbReference type="KEGG" id="smo:SELMODRAFT_113737"/>
<dbReference type="Pfam" id="PF01764">
    <property type="entry name" value="Lipase_3"/>
    <property type="match status" value="1"/>
</dbReference>
<gene>
    <name evidence="7" type="ORF">SELMODRAFT_113737</name>
</gene>
<dbReference type="InterPro" id="IPR029058">
    <property type="entry name" value="AB_hydrolase_fold"/>
</dbReference>
<dbReference type="InterPro" id="IPR002921">
    <property type="entry name" value="Fungal_lipase-type"/>
</dbReference>
<feature type="domain" description="Fungal lipase-type" evidence="6">
    <location>
        <begin position="128"/>
        <end position="315"/>
    </location>
</feature>
<evidence type="ECO:0000256" key="5">
    <source>
        <dbReference type="RuleBase" id="RU367093"/>
    </source>
</evidence>